<dbReference type="SUPFAM" id="SSF52540">
    <property type="entry name" value="P-loop containing nucleoside triphosphate hydrolases"/>
    <property type="match status" value="1"/>
</dbReference>
<feature type="domain" description="Rad50/SbcC-type AAA" evidence="2">
    <location>
        <begin position="18"/>
        <end position="267"/>
    </location>
</feature>
<reference evidence="3" key="1">
    <citation type="submission" date="2020-04" db="EMBL/GenBank/DDBJ databases">
        <title>Nitratireductor sp. nov. isolated from mangrove soil.</title>
        <authorList>
            <person name="Ye Y."/>
        </authorList>
    </citation>
    <scope>NUCLEOTIDE SEQUENCE</scope>
    <source>
        <strain evidence="3">SY7</strain>
    </source>
</reference>
<dbReference type="RefSeq" id="WP_146298888.1">
    <property type="nucleotide sequence ID" value="NZ_CP042301.2"/>
</dbReference>
<evidence type="ECO:0000259" key="2">
    <source>
        <dbReference type="Pfam" id="PF13476"/>
    </source>
</evidence>
<keyword evidence="1" id="KW-0175">Coiled coil</keyword>
<dbReference type="Gene3D" id="3.40.50.300">
    <property type="entry name" value="P-loop containing nucleotide triphosphate hydrolases"/>
    <property type="match status" value="2"/>
</dbReference>
<accession>A0A5B8KXD6</accession>
<dbReference type="PANTHER" id="PTHR32114">
    <property type="entry name" value="ABC TRANSPORTER ABCH.3"/>
    <property type="match status" value="1"/>
</dbReference>
<dbReference type="OrthoDB" id="7877292at2"/>
<feature type="coiled-coil region" evidence="1">
    <location>
        <begin position="440"/>
        <end position="467"/>
    </location>
</feature>
<feature type="coiled-coil region" evidence="1">
    <location>
        <begin position="241"/>
        <end position="268"/>
    </location>
</feature>
<dbReference type="EMBL" id="CP042301">
    <property type="protein sequence ID" value="QDZ00239.1"/>
    <property type="molecule type" value="Genomic_DNA"/>
</dbReference>
<gene>
    <name evidence="3" type="ORF">FQ775_07535</name>
</gene>
<protein>
    <submittedName>
        <fullName evidence="3">AAA family ATPase</fullName>
    </submittedName>
</protein>
<evidence type="ECO:0000313" key="4">
    <source>
        <dbReference type="Proteomes" id="UP000321389"/>
    </source>
</evidence>
<dbReference type="Proteomes" id="UP000321389">
    <property type="component" value="Chromosome"/>
</dbReference>
<dbReference type="InterPro" id="IPR038729">
    <property type="entry name" value="Rad50/SbcC_AAA"/>
</dbReference>
<evidence type="ECO:0000256" key="1">
    <source>
        <dbReference type="SAM" id="Coils"/>
    </source>
</evidence>
<dbReference type="InterPro" id="IPR027417">
    <property type="entry name" value="P-loop_NTPase"/>
</dbReference>
<dbReference type="AlphaFoldDB" id="A0A5B8KXD6"/>
<evidence type="ECO:0000313" key="3">
    <source>
        <dbReference type="EMBL" id="QDZ00239.1"/>
    </source>
</evidence>
<organism evidence="3 4">
    <name type="scientific">Nitratireductor mangrovi</name>
    <dbReference type="NCBI Taxonomy" id="2599600"/>
    <lineage>
        <taxon>Bacteria</taxon>
        <taxon>Pseudomonadati</taxon>
        <taxon>Pseudomonadota</taxon>
        <taxon>Alphaproteobacteria</taxon>
        <taxon>Hyphomicrobiales</taxon>
        <taxon>Phyllobacteriaceae</taxon>
        <taxon>Nitratireductor</taxon>
    </lineage>
</organism>
<proteinExistence type="predicted"/>
<name>A0A5B8KXD6_9HYPH</name>
<keyword evidence="4" id="KW-1185">Reference proteome</keyword>
<dbReference type="PANTHER" id="PTHR32114:SF2">
    <property type="entry name" value="ABC TRANSPORTER ABCH.3"/>
    <property type="match status" value="1"/>
</dbReference>
<dbReference type="Pfam" id="PF13476">
    <property type="entry name" value="AAA_23"/>
    <property type="match status" value="1"/>
</dbReference>
<dbReference type="KEGG" id="niy:FQ775_07535"/>
<feature type="coiled-coil region" evidence="1">
    <location>
        <begin position="321"/>
        <end position="355"/>
    </location>
</feature>
<sequence length="799" mass="90611">MTRLRQLHAARFRGARFELSLDFTKHHKSIAIYGENASGKSTITDALEWFIMDRVGHLWREDCRHAALRHVHCDEQDGSSVTIQFDGKDRSGTKTLSADLKTSLACDGDDFPGLVERLKDDRIFLRHSQITRFLDSTKSDKRKAIASIIGYDEIIQFRDAIQQTRNALQRDPGYASAKGQMESLQGKMVDLVGEVVSEFDRFHEIASERTKPYGLETAINDAASYVAAIQELRSRAADPKKIQAAEKLKQLERHCSTLKTEIAEVQSALDAFAAPYARLTEERANVRKLRIGDFLSRGKNVLEEGLFTDAQCPFCLTDYDLETLKVEVKARLLEIATLQQQHDAVKGAKERLLEAVATVGKHAGEVAKEFADIPQFSTFLFELRAATDPLRTLYKQVRDRFETLDAYEPDEALAANLAALSDAVKSSAEQAKEEAGKLELTEQEKSITELITTLQQLEQHLRDYRENHKKRSQYEQQILTLSAMFEAFIKVQNDALQDVLDTVSEDVGRFYGRLHPNESVDKVRLRMVGEEGVEFEFSFHGKVTHPPHKYLSESHINSLGIVLFLSNARIFNKHARFMVLDDIVTSFDIRHRRRLLRLLKEEFADWQIILLTHEAIWFDLIKKELAESGWLFKEVLADNENGIMLDDSPATFRALIEKKRGKHDVTNDLRKLLESLLKQICHALQVRVAFRYNDVNEKRMPDELLSQLRSTLKSKSRATSELPIFSDLAGSALIANVDSHDNPDPISTEDVDVLFEDIEKLASLFICNVCAQPVRADAVIPGDKKIACRCGALKLDWVA</sequence>